<dbReference type="InterPro" id="IPR001019">
    <property type="entry name" value="Gprotein_alpha_su"/>
</dbReference>
<name>A0ABR2JEE0_9EUKA</name>
<feature type="region of interest" description="Disordered" evidence="5">
    <location>
        <begin position="371"/>
        <end position="481"/>
    </location>
</feature>
<gene>
    <name evidence="6" type="ORF">M9Y10_006529</name>
</gene>
<dbReference type="PANTHER" id="PTHR10218">
    <property type="entry name" value="GTP-BINDING PROTEIN ALPHA SUBUNIT"/>
    <property type="match status" value="1"/>
</dbReference>
<dbReference type="PROSITE" id="PS51882">
    <property type="entry name" value="G_ALPHA"/>
    <property type="match status" value="1"/>
</dbReference>
<evidence type="ECO:0000313" key="7">
    <source>
        <dbReference type="Proteomes" id="UP001470230"/>
    </source>
</evidence>
<organism evidence="6 7">
    <name type="scientific">Tritrichomonas musculus</name>
    <dbReference type="NCBI Taxonomy" id="1915356"/>
    <lineage>
        <taxon>Eukaryota</taxon>
        <taxon>Metamonada</taxon>
        <taxon>Parabasalia</taxon>
        <taxon>Tritrichomonadida</taxon>
        <taxon>Tritrichomonadidae</taxon>
        <taxon>Tritrichomonas</taxon>
    </lineage>
</organism>
<dbReference type="SMART" id="SM00275">
    <property type="entry name" value="G_alpha"/>
    <property type="match status" value="1"/>
</dbReference>
<dbReference type="Pfam" id="PF00503">
    <property type="entry name" value="G-alpha"/>
    <property type="match status" value="1"/>
</dbReference>
<reference evidence="6 7" key="1">
    <citation type="submission" date="2024-04" db="EMBL/GenBank/DDBJ databases">
        <title>Tritrichomonas musculus Genome.</title>
        <authorList>
            <person name="Alves-Ferreira E."/>
            <person name="Grigg M."/>
            <person name="Lorenzi H."/>
            <person name="Galac M."/>
        </authorList>
    </citation>
    <scope>NUCLEOTIDE SEQUENCE [LARGE SCALE GENOMIC DNA]</scope>
    <source>
        <strain evidence="6 7">EAF2021</strain>
    </source>
</reference>
<dbReference type="SUPFAM" id="SSF52540">
    <property type="entry name" value="P-loop containing nucleoside triphosphate hydrolases"/>
    <property type="match status" value="1"/>
</dbReference>
<keyword evidence="4" id="KW-0807">Transducer</keyword>
<keyword evidence="2" id="KW-0547">Nucleotide-binding</keyword>
<protein>
    <submittedName>
        <fullName evidence="6">Uncharacterized protein</fullName>
    </submittedName>
</protein>
<keyword evidence="7" id="KW-1185">Reference proteome</keyword>
<dbReference type="Proteomes" id="UP001470230">
    <property type="component" value="Unassembled WGS sequence"/>
</dbReference>
<keyword evidence="1" id="KW-0479">Metal-binding</keyword>
<evidence type="ECO:0000313" key="6">
    <source>
        <dbReference type="EMBL" id="KAK8876331.1"/>
    </source>
</evidence>
<evidence type="ECO:0000256" key="5">
    <source>
        <dbReference type="SAM" id="MobiDB-lite"/>
    </source>
</evidence>
<dbReference type="PRINTS" id="PR00318">
    <property type="entry name" value="GPROTEINA"/>
</dbReference>
<feature type="compositionally biased region" description="Low complexity" evidence="5">
    <location>
        <begin position="20"/>
        <end position="39"/>
    </location>
</feature>
<dbReference type="PANTHER" id="PTHR10218:SF302">
    <property type="entry name" value="GUANINE NUCLEOTIDE-BINDING PROTEIN ALPHA-5 SUBUNIT"/>
    <property type="match status" value="1"/>
</dbReference>
<accession>A0ABR2JEE0</accession>
<evidence type="ECO:0000256" key="3">
    <source>
        <dbReference type="ARBA" id="ARBA00023134"/>
    </source>
</evidence>
<dbReference type="CDD" id="cd00066">
    <property type="entry name" value="G-alpha"/>
    <property type="match status" value="1"/>
</dbReference>
<proteinExistence type="predicted"/>
<dbReference type="InterPro" id="IPR011025">
    <property type="entry name" value="GproteinA_insert"/>
</dbReference>
<keyword evidence="3" id="KW-0342">GTP-binding</keyword>
<feature type="compositionally biased region" description="Low complexity" evidence="5">
    <location>
        <begin position="376"/>
        <end position="444"/>
    </location>
</feature>
<evidence type="ECO:0000256" key="1">
    <source>
        <dbReference type="ARBA" id="ARBA00022723"/>
    </source>
</evidence>
<dbReference type="EMBL" id="JAPFFF010000012">
    <property type="protein sequence ID" value="KAK8876331.1"/>
    <property type="molecule type" value="Genomic_DNA"/>
</dbReference>
<feature type="region of interest" description="Disordered" evidence="5">
    <location>
        <begin position="1"/>
        <end position="40"/>
    </location>
</feature>
<dbReference type="Gene3D" id="3.40.50.300">
    <property type="entry name" value="P-loop containing nucleotide triphosphate hydrolases"/>
    <property type="match status" value="1"/>
</dbReference>
<dbReference type="InterPro" id="IPR027417">
    <property type="entry name" value="P-loop_NTPase"/>
</dbReference>
<sequence length="507" mass="57716">MGCGASSVELEESNHRAGKSPSSSPIRSSQNQQSNTNSNDILVTPAEFDDKDVNILMLGPSDCGKTTLFRQFTIDYLGGFDNDEKYDLAQVIKVNLISIIKKLVEATQSSGRNVADNLLESVETIKALQCNEEELTPMIANKIESVWNDPAIKTTYKNDHSIGLSDNDSFLLDNVKRIASDNYFPTDEDILKSLIRTAGIRKCQLLIDNRTKTELIDVGGQKCERPKWKRCFKQADFLIFVVSLSDFDQLMFEDDSLKRSEDSINLFQNMVNSPTFSQKPIFLVLNKIDIFEKKLKEFPGEFKKAYPDYEGDISSVDACIQYVIECYLRRLSPDRNKAQAWVKTIITCALDKNDVYKLFNLIAKSIISTESRKLKQPSPQQSQQQKQQSRQAQQPQKMPRPQQANQSQLSQQQREQPQQPNQKQQPQQSGQKSQSQHQHQSQPQKHTNSPPKSQPKANEPLKSVPKDNISSPKIIKIEKKPDEVSVYEYVSEYVTDDDSYSEYYESA</sequence>
<dbReference type="Gene3D" id="1.10.400.10">
    <property type="entry name" value="GI Alpha 1, domain 2-like"/>
    <property type="match status" value="1"/>
</dbReference>
<dbReference type="SUPFAM" id="SSF47895">
    <property type="entry name" value="Transducin (alpha subunit), insertion domain"/>
    <property type="match status" value="1"/>
</dbReference>
<comment type="caution">
    <text evidence="6">The sequence shown here is derived from an EMBL/GenBank/DDBJ whole genome shotgun (WGS) entry which is preliminary data.</text>
</comment>
<evidence type="ECO:0000256" key="2">
    <source>
        <dbReference type="ARBA" id="ARBA00022741"/>
    </source>
</evidence>
<evidence type="ECO:0000256" key="4">
    <source>
        <dbReference type="ARBA" id="ARBA00023224"/>
    </source>
</evidence>